<name>H3ZE57_9ALTE</name>
<dbReference type="AlphaFoldDB" id="H3ZE57"/>
<sequence length="55" mass="6290">MTINTAIKNDQEYEAALEAIEQLLEAEPGTPNGEKFEELAKMITEYDDIHHKLNE</sequence>
<evidence type="ECO:0000313" key="1">
    <source>
        <dbReference type="EMBL" id="EHR41101.1"/>
    </source>
</evidence>
<gene>
    <name evidence="1" type="ORF">AJE_08195</name>
</gene>
<keyword evidence="2" id="KW-1185">Reference proteome</keyword>
<comment type="caution">
    <text evidence="1">The sequence shown here is derived from an EMBL/GenBank/DDBJ whole genome shotgun (WGS) entry which is preliminary data.</text>
</comment>
<dbReference type="EMBL" id="AHTH01000021">
    <property type="protein sequence ID" value="EHR41101.1"/>
    <property type="molecule type" value="Genomic_DNA"/>
</dbReference>
<reference evidence="1 2" key="1">
    <citation type="journal article" date="2012" name="J. Bacteriol.">
        <title>Genome Sequence of Extracellular-Protease-Producing Alishewanella jeotgali Isolated from Traditional Korean Fermented Seafood.</title>
        <authorList>
            <person name="Jung J."/>
            <person name="Chun J."/>
            <person name="Park W."/>
        </authorList>
    </citation>
    <scope>NUCLEOTIDE SEQUENCE [LARGE SCALE GENOMIC DNA]</scope>
    <source>
        <strain evidence="1 2">KCTC 22429</strain>
    </source>
</reference>
<dbReference type="Proteomes" id="UP000012046">
    <property type="component" value="Unassembled WGS sequence"/>
</dbReference>
<protein>
    <submittedName>
        <fullName evidence="1">Uncharacterized protein</fullName>
    </submittedName>
</protein>
<proteinExistence type="predicted"/>
<dbReference type="PATRIC" id="fig|1129374.4.peg.1637"/>
<organism evidence="1 2">
    <name type="scientific">Alishewanella jeotgali KCTC 22429</name>
    <dbReference type="NCBI Taxonomy" id="1129374"/>
    <lineage>
        <taxon>Bacteria</taxon>
        <taxon>Pseudomonadati</taxon>
        <taxon>Pseudomonadota</taxon>
        <taxon>Gammaproteobacteria</taxon>
        <taxon>Alteromonadales</taxon>
        <taxon>Alteromonadaceae</taxon>
        <taxon>Alishewanella</taxon>
    </lineage>
</organism>
<evidence type="ECO:0000313" key="2">
    <source>
        <dbReference type="Proteomes" id="UP000012046"/>
    </source>
</evidence>
<dbReference type="STRING" id="1129374.AJE_08195"/>
<dbReference type="RefSeq" id="WP_008950464.1">
    <property type="nucleotide sequence ID" value="NZ_AHTH01000021.1"/>
</dbReference>
<accession>H3ZE57</accession>